<accession>D1C1G0</accession>
<dbReference type="Proteomes" id="UP000002027">
    <property type="component" value="Chromosome 1"/>
</dbReference>
<name>D1C1G0_SPHTD</name>
<gene>
    <name evidence="1" type="ordered locus">Sthe_0640</name>
</gene>
<sequence>MVEVLTTRIGEFLESCPYHQLGQDRFRVEPITVTNRARFRNATSASEACLTVISCS</sequence>
<evidence type="ECO:0000313" key="1">
    <source>
        <dbReference type="EMBL" id="ACZ38077.1"/>
    </source>
</evidence>
<dbReference type="EMBL" id="CP001823">
    <property type="protein sequence ID" value="ACZ38077.1"/>
    <property type="molecule type" value="Genomic_DNA"/>
</dbReference>
<reference evidence="2" key="1">
    <citation type="submission" date="2009-11" db="EMBL/GenBank/DDBJ databases">
        <title>The complete chromosome 1 of Sphaerobacter thermophilus DSM 20745.</title>
        <authorList>
            <person name="Lucas S."/>
            <person name="Copeland A."/>
            <person name="Lapidus A."/>
            <person name="Glavina del Rio T."/>
            <person name="Dalin E."/>
            <person name="Tice H."/>
            <person name="Bruce D."/>
            <person name="Goodwin L."/>
            <person name="Pitluck S."/>
            <person name="Kyrpides N."/>
            <person name="Mavromatis K."/>
            <person name="Ivanova N."/>
            <person name="Mikhailova N."/>
            <person name="LaButti K.M."/>
            <person name="Clum A."/>
            <person name="Sun H.I."/>
            <person name="Brettin T."/>
            <person name="Detter J.C."/>
            <person name="Han C."/>
            <person name="Larimer F."/>
            <person name="Land M."/>
            <person name="Hauser L."/>
            <person name="Markowitz V."/>
            <person name="Cheng J.F."/>
            <person name="Hugenholtz P."/>
            <person name="Woyke T."/>
            <person name="Wu D."/>
            <person name="Steenblock K."/>
            <person name="Schneider S."/>
            <person name="Pukall R."/>
            <person name="Goeker M."/>
            <person name="Klenk H.P."/>
            <person name="Eisen J.A."/>
        </authorList>
    </citation>
    <scope>NUCLEOTIDE SEQUENCE [LARGE SCALE GENOMIC DNA]</scope>
    <source>
        <strain evidence="2">ATCC 49802 / DSM 20745 / S 6022</strain>
    </source>
</reference>
<dbReference type="KEGG" id="sti:Sthe_0640"/>
<protein>
    <submittedName>
        <fullName evidence="1">Uncharacterized protein</fullName>
    </submittedName>
</protein>
<dbReference type="AlphaFoldDB" id="D1C1G0"/>
<reference evidence="1 2" key="2">
    <citation type="journal article" date="2010" name="Stand. Genomic Sci.">
        <title>Complete genome sequence of Desulfohalobium retbaense type strain (HR(100)).</title>
        <authorList>
            <person name="Spring S."/>
            <person name="Nolan M."/>
            <person name="Lapidus A."/>
            <person name="Glavina Del Rio T."/>
            <person name="Copeland A."/>
            <person name="Tice H."/>
            <person name="Cheng J.F."/>
            <person name="Lucas S."/>
            <person name="Land M."/>
            <person name="Chen F."/>
            <person name="Bruce D."/>
            <person name="Goodwin L."/>
            <person name="Pitluck S."/>
            <person name="Ivanova N."/>
            <person name="Mavromatis K."/>
            <person name="Mikhailova N."/>
            <person name="Pati A."/>
            <person name="Chen A."/>
            <person name="Palaniappan K."/>
            <person name="Hauser L."/>
            <person name="Chang Y.J."/>
            <person name="Jeffries C.D."/>
            <person name="Munk C."/>
            <person name="Kiss H."/>
            <person name="Chain P."/>
            <person name="Han C."/>
            <person name="Brettin T."/>
            <person name="Detter J.C."/>
            <person name="Schuler E."/>
            <person name="Goker M."/>
            <person name="Rohde M."/>
            <person name="Bristow J."/>
            <person name="Eisen J.A."/>
            <person name="Markowitz V."/>
            <person name="Hugenholtz P."/>
            <person name="Kyrpides N.C."/>
            <person name="Klenk H.P."/>
        </authorList>
    </citation>
    <scope>NUCLEOTIDE SEQUENCE [LARGE SCALE GENOMIC DNA]</scope>
    <source>
        <strain evidence="2">ATCC 49802 / DSM 20745 / S 6022</strain>
    </source>
</reference>
<proteinExistence type="predicted"/>
<evidence type="ECO:0000313" key="2">
    <source>
        <dbReference type="Proteomes" id="UP000002027"/>
    </source>
</evidence>
<organism evidence="1 2">
    <name type="scientific">Sphaerobacter thermophilus (strain ATCC 49802 / DSM 20745 / KCCM 41009 / NCIMB 13125 / S 6022)</name>
    <dbReference type="NCBI Taxonomy" id="479434"/>
    <lineage>
        <taxon>Bacteria</taxon>
        <taxon>Pseudomonadati</taxon>
        <taxon>Thermomicrobiota</taxon>
        <taxon>Thermomicrobia</taxon>
        <taxon>Sphaerobacterales</taxon>
        <taxon>Sphaerobacterineae</taxon>
        <taxon>Sphaerobacteraceae</taxon>
        <taxon>Sphaerobacter</taxon>
    </lineage>
</organism>
<keyword evidence="2" id="KW-1185">Reference proteome</keyword>
<dbReference type="InParanoid" id="D1C1G0"/>
<dbReference type="HOGENOM" id="CLU_3012021_0_0_0"/>